<proteinExistence type="predicted"/>
<dbReference type="VEuPathDB" id="PlasmoDB:PY17X_0844501"/>
<keyword evidence="1" id="KW-0472">Membrane</keyword>
<dbReference type="VEuPathDB" id="PlasmoDB:PYYM_0049100"/>
<dbReference type="NCBIfam" id="TIGR01590">
    <property type="entry name" value="yir-bir-cir_Pla"/>
    <property type="match status" value="1"/>
</dbReference>
<dbReference type="OrthoDB" id="373250at2759"/>
<dbReference type="VEuPathDB" id="PlasmoDB:Py17XNL_000801997"/>
<organism evidence="2">
    <name type="scientific">Plasmodium yoelii</name>
    <dbReference type="NCBI Taxonomy" id="5861"/>
    <lineage>
        <taxon>Eukaryota</taxon>
        <taxon>Sar</taxon>
        <taxon>Alveolata</taxon>
        <taxon>Apicomplexa</taxon>
        <taxon>Aconoidasida</taxon>
        <taxon>Haemosporida</taxon>
        <taxon>Plasmodiidae</taxon>
        <taxon>Plasmodium</taxon>
        <taxon>Plasmodium (Vinckeia)</taxon>
    </lineage>
</organism>
<evidence type="ECO:0000313" key="2">
    <source>
        <dbReference type="EMBL" id="CDS44849.1"/>
    </source>
</evidence>
<dbReference type="AlphaFoldDB" id="A0A077X818"/>
<evidence type="ECO:0000313" key="4">
    <source>
        <dbReference type="Proteomes" id="UP000072874"/>
    </source>
</evidence>
<feature type="transmembrane region" description="Helical" evidence="1">
    <location>
        <begin position="241"/>
        <end position="266"/>
    </location>
</feature>
<keyword evidence="1" id="KW-0812">Transmembrane</keyword>
<protein>
    <submittedName>
        <fullName evidence="2">YIR protein</fullName>
    </submittedName>
</protein>
<name>A0A077X818_PLAYE</name>
<reference evidence="2" key="2">
    <citation type="submission" date="2014-05" db="EMBL/GenBank/DDBJ databases">
        <authorList>
            <person name="Aslett A.Martin."/>
            <person name="De Silva Nishadi"/>
        </authorList>
    </citation>
    <scope>NUCLEOTIDE SEQUENCE</scope>
    <source>
        <strain evidence="2">YM</strain>
    </source>
</reference>
<keyword evidence="1" id="KW-1133">Transmembrane helix</keyword>
<dbReference type="KEGG" id="pyo:PY17X_0844501"/>
<sequence length="288" mass="34059">MNKDVCKRFKNVREWLPDQLDSKREHQIDDKHFNEYCTNKCKDPLDKINAGCLYLLNEFFRDSSAFDEVAKKNIYIVQYILIWLSYMLNLDKSGDENFIENFYNTYIRNGSNYTTSIKYTDDYTDYKDLIDTNKYFLSMDMSIISKLYDAFNILCDIYNELDTNDSNCEKCSQKANQFVETYKKIIIYHNTTDEKSHLHVVFTLLIYYENLKNRCNIFPSAPDITQIISEVTSSSSIASKLIPILSILVAIAIFFGISYKYSLFGFRKRFQKQKLREKLKNIKKKMGH</sequence>
<dbReference type="InterPro" id="IPR006477">
    <property type="entry name" value="Yir_bir_cir"/>
</dbReference>
<reference evidence="2 4" key="1">
    <citation type="journal article" date="2014" name="BMC Biol.">
        <title>A comprehensive evaluation of rodent malaria parasite genomes and gene expression.</title>
        <authorList>
            <person name="Otto T.D."/>
            <person name="Bohme U."/>
            <person name="Jackson A.P."/>
            <person name="Hunt M."/>
            <person name="Franke-Fayard B."/>
            <person name="Hoeijmakers W.A."/>
            <person name="Religa A.A."/>
            <person name="Robertson L."/>
            <person name="Sanders M."/>
            <person name="Ogun S.A."/>
            <person name="Cunningham D."/>
            <person name="Erhart A."/>
            <person name="Billker O."/>
            <person name="Khan S.M."/>
            <person name="Stunnenberg H.G."/>
            <person name="Langhorne J."/>
            <person name="Holder A.A."/>
            <person name="Waters A.P."/>
            <person name="Newbold C.I."/>
            <person name="Pain A."/>
            <person name="Berriman M."/>
            <person name="Janse C.J."/>
        </authorList>
    </citation>
    <scope>NUCLEOTIDE SEQUENCE</scope>
    <source>
        <strain evidence="3 4">17X</strain>
        <strain evidence="2">YM</strain>
    </source>
</reference>
<dbReference type="VEuPathDB" id="PlasmoDB:PY03749"/>
<reference evidence="3" key="4">
    <citation type="submission" date="2019-05" db="EMBL/GenBank/DDBJ databases">
        <authorList>
            <consortium name="Pathogen Informatics"/>
        </authorList>
    </citation>
    <scope>NUCLEOTIDE SEQUENCE</scope>
    <source>
        <strain evidence="3">17X</strain>
    </source>
</reference>
<dbReference type="Proteomes" id="UP000072874">
    <property type="component" value="Chromosome 8"/>
</dbReference>
<accession>A0A077X818</accession>
<dbReference type="EMBL" id="LK023201">
    <property type="protein sequence ID" value="CDS44849.1"/>
    <property type="molecule type" value="Genomic_DNA"/>
</dbReference>
<dbReference type="EMBL" id="LM993662">
    <property type="protein sequence ID" value="VTZ77888.1"/>
    <property type="molecule type" value="Genomic_DNA"/>
</dbReference>
<evidence type="ECO:0000256" key="1">
    <source>
        <dbReference type="SAM" id="Phobius"/>
    </source>
</evidence>
<dbReference type="Pfam" id="PF06022">
    <property type="entry name" value="Cir_Bir_Yir"/>
    <property type="match status" value="1"/>
</dbReference>
<dbReference type="RefSeq" id="XP_022812308.1">
    <property type="nucleotide sequence ID" value="XM_022956131.1"/>
</dbReference>
<gene>
    <name evidence="3" type="ORF">PY17X_0844501</name>
    <name evidence="2" type="ORF">PYYM_0049100</name>
</gene>
<evidence type="ECO:0000313" key="3">
    <source>
        <dbReference type="EMBL" id="VTZ77888.1"/>
    </source>
</evidence>
<dbReference type="GeneID" id="3789272"/>
<reference evidence="3" key="3">
    <citation type="submission" date="2014-05" db="EMBL/GenBank/DDBJ databases">
        <authorList>
            <person name="Aslett M.A."/>
            <person name="De Silva N."/>
        </authorList>
    </citation>
    <scope>NUCLEOTIDE SEQUENCE</scope>
    <source>
        <strain evidence="3">17X</strain>
    </source>
</reference>